<organism evidence="3 4">
    <name type="scientific">Elysia marginata</name>
    <dbReference type="NCBI Taxonomy" id="1093978"/>
    <lineage>
        <taxon>Eukaryota</taxon>
        <taxon>Metazoa</taxon>
        <taxon>Spiralia</taxon>
        <taxon>Lophotrochozoa</taxon>
        <taxon>Mollusca</taxon>
        <taxon>Gastropoda</taxon>
        <taxon>Heterobranchia</taxon>
        <taxon>Euthyneura</taxon>
        <taxon>Panpulmonata</taxon>
        <taxon>Sacoglossa</taxon>
        <taxon>Placobranchoidea</taxon>
        <taxon>Plakobranchidae</taxon>
        <taxon>Elysia</taxon>
    </lineage>
</organism>
<reference evidence="3 4" key="1">
    <citation type="journal article" date="2021" name="Elife">
        <title>Chloroplast acquisition without the gene transfer in kleptoplastic sea slugs, Plakobranchus ocellatus.</title>
        <authorList>
            <person name="Maeda T."/>
            <person name="Takahashi S."/>
            <person name="Yoshida T."/>
            <person name="Shimamura S."/>
            <person name="Takaki Y."/>
            <person name="Nagai Y."/>
            <person name="Toyoda A."/>
            <person name="Suzuki Y."/>
            <person name="Arimoto A."/>
            <person name="Ishii H."/>
            <person name="Satoh N."/>
            <person name="Nishiyama T."/>
            <person name="Hasebe M."/>
            <person name="Maruyama T."/>
            <person name="Minagawa J."/>
            <person name="Obokata J."/>
            <person name="Shigenobu S."/>
        </authorList>
    </citation>
    <scope>NUCLEOTIDE SEQUENCE [LARGE SCALE GENOMIC DNA]</scope>
</reference>
<keyword evidence="3" id="KW-0548">Nucleotidyltransferase</keyword>
<evidence type="ECO:0000313" key="4">
    <source>
        <dbReference type="Proteomes" id="UP000762676"/>
    </source>
</evidence>
<dbReference type="Proteomes" id="UP000762676">
    <property type="component" value="Unassembled WGS sequence"/>
</dbReference>
<dbReference type="GO" id="GO:0003964">
    <property type="term" value="F:RNA-directed DNA polymerase activity"/>
    <property type="evidence" value="ECO:0007669"/>
    <property type="project" value="UniProtKB-KW"/>
</dbReference>
<protein>
    <submittedName>
        <fullName evidence="3">Reverse transcriptase</fullName>
    </submittedName>
</protein>
<gene>
    <name evidence="3" type="ORF">ElyMa_003322800</name>
</gene>
<proteinExistence type="predicted"/>
<sequence length="173" mass="19838">MTILRELWTEDIQDAEVKTTYHYVVDLREKMDKAIQAAQENLRHASKRYKAHFDRKARPRNFIKGEKVLLLLPAKHNKLELKWQGPFEVIKVVGSNNYVVNLGAAQKTYHANLLKRYFDRETSVPAQCGVLQAAVAAIVDENDPSDPEAEGEREMSLELSASRLRSKETKMDN</sequence>
<name>A0AAV4JH61_9GAST</name>
<keyword evidence="3" id="KW-0695">RNA-directed DNA polymerase</keyword>
<dbReference type="AlphaFoldDB" id="A0AAV4JH61"/>
<evidence type="ECO:0000313" key="3">
    <source>
        <dbReference type="EMBL" id="GFS20797.1"/>
    </source>
</evidence>
<comment type="caution">
    <text evidence="3">The sequence shown here is derived from an EMBL/GenBank/DDBJ whole genome shotgun (WGS) entry which is preliminary data.</text>
</comment>
<feature type="region of interest" description="Disordered" evidence="1">
    <location>
        <begin position="141"/>
        <end position="173"/>
    </location>
</feature>
<dbReference type="EMBL" id="BMAT01006836">
    <property type="protein sequence ID" value="GFS20797.1"/>
    <property type="molecule type" value="Genomic_DNA"/>
</dbReference>
<dbReference type="Pfam" id="PF24626">
    <property type="entry name" value="SH3_Tf2-1"/>
    <property type="match status" value="1"/>
</dbReference>
<keyword evidence="3" id="KW-0808">Transferase</keyword>
<keyword evidence="4" id="KW-1185">Reference proteome</keyword>
<feature type="domain" description="Tf2-1-like SH3-like" evidence="2">
    <location>
        <begin position="72"/>
        <end position="117"/>
    </location>
</feature>
<evidence type="ECO:0000256" key="1">
    <source>
        <dbReference type="SAM" id="MobiDB-lite"/>
    </source>
</evidence>
<accession>A0AAV4JH61</accession>
<evidence type="ECO:0000259" key="2">
    <source>
        <dbReference type="Pfam" id="PF24626"/>
    </source>
</evidence>
<dbReference type="InterPro" id="IPR056924">
    <property type="entry name" value="SH3_Tf2-1"/>
</dbReference>